<sequence>MASIASTSSQPRSLAPDRYERFLAVASIILLAVVLTAIGRGHGQWRRCRGWSGSIC</sequence>
<organism evidence="2 3">
    <name type="scientific">Sphingobium scionense</name>
    <dbReference type="NCBI Taxonomy" id="1404341"/>
    <lineage>
        <taxon>Bacteria</taxon>
        <taxon>Pseudomonadati</taxon>
        <taxon>Pseudomonadota</taxon>
        <taxon>Alphaproteobacteria</taxon>
        <taxon>Sphingomonadales</taxon>
        <taxon>Sphingomonadaceae</taxon>
        <taxon>Sphingobium</taxon>
    </lineage>
</organism>
<name>A0A7W6LMA2_9SPHN</name>
<dbReference type="Proteomes" id="UP000590524">
    <property type="component" value="Unassembled WGS sequence"/>
</dbReference>
<comment type="caution">
    <text evidence="2">The sequence shown here is derived from an EMBL/GenBank/DDBJ whole genome shotgun (WGS) entry which is preliminary data.</text>
</comment>
<protein>
    <submittedName>
        <fullName evidence="2">Uncharacterized protein</fullName>
    </submittedName>
</protein>
<feature type="transmembrane region" description="Helical" evidence="1">
    <location>
        <begin position="22"/>
        <end position="39"/>
    </location>
</feature>
<reference evidence="2 3" key="1">
    <citation type="submission" date="2020-08" db="EMBL/GenBank/DDBJ databases">
        <title>Genomic Encyclopedia of Type Strains, Phase IV (KMG-IV): sequencing the most valuable type-strain genomes for metagenomic binning, comparative biology and taxonomic classification.</title>
        <authorList>
            <person name="Goeker M."/>
        </authorList>
    </citation>
    <scope>NUCLEOTIDE SEQUENCE [LARGE SCALE GENOMIC DNA]</scope>
    <source>
        <strain evidence="2 3">DSM 19371</strain>
    </source>
</reference>
<keyword evidence="1" id="KW-1133">Transmembrane helix</keyword>
<gene>
    <name evidence="2" type="ORF">GGQ90_000684</name>
</gene>
<keyword evidence="1" id="KW-0812">Transmembrane</keyword>
<evidence type="ECO:0000313" key="3">
    <source>
        <dbReference type="Proteomes" id="UP000590524"/>
    </source>
</evidence>
<dbReference type="AlphaFoldDB" id="A0A7W6LMA2"/>
<evidence type="ECO:0000313" key="2">
    <source>
        <dbReference type="EMBL" id="MBB4146929.1"/>
    </source>
</evidence>
<proteinExistence type="predicted"/>
<evidence type="ECO:0000256" key="1">
    <source>
        <dbReference type="SAM" id="Phobius"/>
    </source>
</evidence>
<keyword evidence="3" id="KW-1185">Reference proteome</keyword>
<keyword evidence="1" id="KW-0472">Membrane</keyword>
<dbReference type="EMBL" id="JACIEU010000002">
    <property type="protein sequence ID" value="MBB4146929.1"/>
    <property type="molecule type" value="Genomic_DNA"/>
</dbReference>
<accession>A0A7W6LMA2</accession>